<evidence type="ECO:0000256" key="2">
    <source>
        <dbReference type="SAM" id="SignalP"/>
    </source>
</evidence>
<evidence type="ECO:0000313" key="4">
    <source>
        <dbReference type="WBParaSite" id="BXY_0722800.1"/>
    </source>
</evidence>
<dbReference type="Proteomes" id="UP000095284">
    <property type="component" value="Unplaced"/>
</dbReference>
<feature type="compositionally biased region" description="Polar residues" evidence="1">
    <location>
        <begin position="387"/>
        <end position="397"/>
    </location>
</feature>
<dbReference type="WBParaSite" id="BXY_0722800.1">
    <property type="protein sequence ID" value="BXY_0722800.1"/>
    <property type="gene ID" value="BXY_0722800"/>
</dbReference>
<evidence type="ECO:0000256" key="1">
    <source>
        <dbReference type="SAM" id="MobiDB-lite"/>
    </source>
</evidence>
<feature type="signal peptide" evidence="2">
    <location>
        <begin position="1"/>
        <end position="17"/>
    </location>
</feature>
<accession>A0A1I7S2J8</accession>
<protein>
    <submittedName>
        <fullName evidence="4">Enamelin</fullName>
    </submittedName>
</protein>
<feature type="compositionally biased region" description="Polar residues" evidence="1">
    <location>
        <begin position="86"/>
        <end position="99"/>
    </location>
</feature>
<evidence type="ECO:0000313" key="3">
    <source>
        <dbReference type="Proteomes" id="UP000095284"/>
    </source>
</evidence>
<feature type="region of interest" description="Disordered" evidence="1">
    <location>
        <begin position="80"/>
        <end position="496"/>
    </location>
</feature>
<feature type="compositionally biased region" description="Basic and acidic residues" evidence="1">
    <location>
        <begin position="114"/>
        <end position="191"/>
    </location>
</feature>
<feature type="chain" id="PRO_5009305345" evidence="2">
    <location>
        <begin position="18"/>
        <end position="543"/>
    </location>
</feature>
<organism evidence="3 4">
    <name type="scientific">Bursaphelenchus xylophilus</name>
    <name type="common">Pinewood nematode worm</name>
    <name type="synonym">Aphelenchoides xylophilus</name>
    <dbReference type="NCBI Taxonomy" id="6326"/>
    <lineage>
        <taxon>Eukaryota</taxon>
        <taxon>Metazoa</taxon>
        <taxon>Ecdysozoa</taxon>
        <taxon>Nematoda</taxon>
        <taxon>Chromadorea</taxon>
        <taxon>Rhabditida</taxon>
        <taxon>Tylenchina</taxon>
        <taxon>Tylenchomorpha</taxon>
        <taxon>Aphelenchoidea</taxon>
        <taxon>Aphelenchoididae</taxon>
        <taxon>Bursaphelenchus</taxon>
    </lineage>
</organism>
<reference evidence="4" key="1">
    <citation type="submission" date="2016-11" db="UniProtKB">
        <authorList>
            <consortium name="WormBaseParasite"/>
        </authorList>
    </citation>
    <scope>IDENTIFICATION</scope>
</reference>
<sequence length="543" mass="63078">MRLLLLEFSFLFFECWAKSQLPEWLHDGFPRSNKEDFPRYGSKFDGKSRERPFGEIRDASRSDPHDFGHMSGYPEKLFHKPPQWPNHPQNYGSGYTGNNPKLFPSHDNNGQSVNEKHGWIVPGKDRQDYATPARKFESHSREGSGENFERNPGRFEQKRRPSSWEHKSRERPHSRELEHSGSHEQRVESPRRPNYRPNSQERSAEYKTRPSSAESAERRPQRPRFEGKSTEFKGKSGYAQRRPNSREDSREVKGRYNEAKENSREAKERYVEAKVSSREQRPKSREYKESAEAKSKYARPEAARVVPKSEERQSSAENKEGPDSKPSYVRRPEESKPIDSRPAETRPTEPKSSESRRPEPRPAEPRPSEPRPPKPDRSEYKPPPQPSLSLSDRSQLPDSYRERVERPPTREPRPPGIPQPTERKMGYVRGFSSSEEKERGAESREVKEHRPDSKYVTPHQSEEPFHKPPSMLDSRERDSSRYPTPKPTENLLPPVQSDLQRTTYKAEQPTMPSPPPLVYQYTTSAYSDEYRTASTTTTTSSYS</sequence>
<proteinExistence type="predicted"/>
<name>A0A1I7S2J8_BURXY</name>
<keyword evidence="2" id="KW-0732">Signal</keyword>
<feature type="compositionally biased region" description="Basic and acidic residues" evidence="1">
    <location>
        <begin position="244"/>
        <end position="323"/>
    </location>
</feature>
<dbReference type="AlphaFoldDB" id="A0A1I7S2J8"/>
<feature type="region of interest" description="Disordered" evidence="1">
    <location>
        <begin position="40"/>
        <end position="66"/>
    </location>
</feature>
<feature type="compositionally biased region" description="Basic and acidic residues" evidence="1">
    <location>
        <begin position="434"/>
        <end position="453"/>
    </location>
</feature>
<feature type="compositionally biased region" description="Basic and acidic residues" evidence="1">
    <location>
        <begin position="399"/>
        <end position="413"/>
    </location>
</feature>
<feature type="compositionally biased region" description="Basic and acidic residues" evidence="1">
    <location>
        <begin position="215"/>
        <end position="234"/>
    </location>
</feature>
<feature type="compositionally biased region" description="Basic and acidic residues" evidence="1">
    <location>
        <begin position="330"/>
        <end position="380"/>
    </location>
</feature>